<dbReference type="GO" id="GO:0008375">
    <property type="term" value="F:acetylglucosaminyltransferase activity"/>
    <property type="evidence" value="ECO:0007669"/>
    <property type="project" value="TreeGrafter"/>
</dbReference>
<organism evidence="4">
    <name type="scientific">Enterobius vermicularis</name>
    <name type="common">Human pinworm</name>
    <dbReference type="NCBI Taxonomy" id="51028"/>
    <lineage>
        <taxon>Eukaryota</taxon>
        <taxon>Metazoa</taxon>
        <taxon>Ecdysozoa</taxon>
        <taxon>Nematoda</taxon>
        <taxon>Chromadorea</taxon>
        <taxon>Rhabditida</taxon>
        <taxon>Spirurina</taxon>
        <taxon>Oxyuridomorpha</taxon>
        <taxon>Oxyuroidea</taxon>
        <taxon>Oxyuridae</taxon>
        <taxon>Enterobius</taxon>
    </lineage>
</organism>
<dbReference type="GO" id="GO:0006487">
    <property type="term" value="P:protein N-linked glycosylation"/>
    <property type="evidence" value="ECO:0007669"/>
    <property type="project" value="TreeGrafter"/>
</dbReference>
<dbReference type="STRING" id="51028.A0A0N4VI12"/>
<reference evidence="2 3" key="2">
    <citation type="submission" date="2018-10" db="EMBL/GenBank/DDBJ databases">
        <authorList>
            <consortium name="Pathogen Informatics"/>
        </authorList>
    </citation>
    <scope>NUCLEOTIDE SEQUENCE [LARGE SCALE GENOMIC DNA]</scope>
</reference>
<evidence type="ECO:0000313" key="3">
    <source>
        <dbReference type="Proteomes" id="UP000274131"/>
    </source>
</evidence>
<proteinExistence type="predicted"/>
<dbReference type="PANTHER" id="PTHR12062:SF9">
    <property type="entry name" value="ALPHA-1,3-MANNOSYL-GLYCOPROTEIN 4-BETA-N-ACETYLGLUCOSAMINYLTRANSFERASE A, ISOFORM A"/>
    <property type="match status" value="1"/>
</dbReference>
<feature type="domain" description="MGAT4 conserved region" evidence="1">
    <location>
        <begin position="74"/>
        <end position="350"/>
    </location>
</feature>
<dbReference type="OrthoDB" id="2016523at2759"/>
<evidence type="ECO:0000259" key="1">
    <source>
        <dbReference type="Pfam" id="PF04666"/>
    </source>
</evidence>
<dbReference type="AlphaFoldDB" id="A0A0N4VI12"/>
<dbReference type="EMBL" id="UXUI01010310">
    <property type="protein sequence ID" value="VDD95057.1"/>
    <property type="molecule type" value="Genomic_DNA"/>
</dbReference>
<keyword evidence="3" id="KW-1185">Reference proteome</keyword>
<dbReference type="GO" id="GO:0005793">
    <property type="term" value="C:endoplasmic reticulum-Golgi intermediate compartment"/>
    <property type="evidence" value="ECO:0007669"/>
    <property type="project" value="TreeGrafter"/>
</dbReference>
<dbReference type="Proteomes" id="UP000274131">
    <property type="component" value="Unassembled WGS sequence"/>
</dbReference>
<dbReference type="WBParaSite" id="EVEC_0001046301-mRNA-1">
    <property type="protein sequence ID" value="EVEC_0001046301-mRNA-1"/>
    <property type="gene ID" value="EVEC_0001046301"/>
</dbReference>
<dbReference type="Pfam" id="PF04666">
    <property type="entry name" value="MGAT4_cons"/>
    <property type="match status" value="1"/>
</dbReference>
<dbReference type="GO" id="GO:0005783">
    <property type="term" value="C:endoplasmic reticulum"/>
    <property type="evidence" value="ECO:0007669"/>
    <property type="project" value="TreeGrafter"/>
</dbReference>
<gene>
    <name evidence="2" type="ORF">EVEC_LOCUS9808</name>
</gene>
<reference evidence="4" key="1">
    <citation type="submission" date="2017-02" db="UniProtKB">
        <authorList>
            <consortium name="WormBaseParasite"/>
        </authorList>
    </citation>
    <scope>IDENTIFICATION</scope>
</reference>
<evidence type="ECO:0000313" key="2">
    <source>
        <dbReference type="EMBL" id="VDD95057.1"/>
    </source>
</evidence>
<dbReference type="InterPro" id="IPR006759">
    <property type="entry name" value="Glyco_transf_54"/>
</dbReference>
<protein>
    <submittedName>
        <fullName evidence="4">Alpha-1,3-mannosyl-glycoprotein 4-beta-N-acetylglucosaminyltransferase A</fullName>
    </submittedName>
</protein>
<accession>A0A0N4VI12</accession>
<dbReference type="PANTHER" id="PTHR12062">
    <property type="entry name" value="N-ACETYLGLUCOSAMINYLTRANSFERASE VI"/>
    <property type="match status" value="1"/>
</dbReference>
<sequence length="471" mass="53671">MIENVDVGSLRIPEQPSDYQRFINTNVRRHVNSENRVLVANQLAPSVLLSSDSESLADGTITNRKNLVSYLPSILDDLPHLKNYLGNLQPSVQYPNGTVLTGFDVVIAIPTVERKGASYLLRTLQSIFFGLSKNSGYKVLVVVMIGAENGNSSDVQNQISSLSNQFSEYFSAGILHVIVPPKHWYPDDIRSIEPTLGDSPERMFWRTKQNLDYLYLMLFCEPLGNYYLQLEDDIITKAGFISTIMDKVRMQKSGPWFLIEFSSFGFIGKLFRSKDLRYLAQYIALLYRYKPVDWILDTIFYDRYCQPFEHPKNCSKAFRKYRVRGQTLFQHVGLTSSLDGKVQKLKEKTFKETMSFIPHHNPAANISSNIPHYLTYSFERFYNGLSPFCLGVLLRSGNAEHPDDVFDNTTIISWQSGEDDGVKRSFNFGDSGIARTTFDTSRKLKSITVGVTSAHNHWVILSELSIRVLLQ</sequence>
<dbReference type="InterPro" id="IPR057279">
    <property type="entry name" value="MGAT4"/>
</dbReference>
<evidence type="ECO:0000313" key="4">
    <source>
        <dbReference type="WBParaSite" id="EVEC_0001046301-mRNA-1"/>
    </source>
</evidence>
<dbReference type="GO" id="GO:0005795">
    <property type="term" value="C:Golgi stack"/>
    <property type="evidence" value="ECO:0007669"/>
    <property type="project" value="TreeGrafter"/>
</dbReference>
<name>A0A0N4VI12_ENTVE</name>